<keyword evidence="7" id="KW-1133">Transmembrane helix</keyword>
<keyword evidence="4 12" id="KW-0349">Heme</keyword>
<dbReference type="PRINTS" id="PR00465">
    <property type="entry name" value="EP450IV"/>
</dbReference>
<sequence length="203" mass="22215">MKMILHLEVQRKGQAEIDAVKGFGRLPSNSDKPNFPYVRAFIAESLRFMPPIPLCQLISQNFQGDPHALKGDDVYGNYFLPKGAWIITSDRDTLLGPDPMAFNPDRYKGNDEAMEQVLSLVFGFGRRQCPGRLFAKNSLFALLAAPLAICDISPGLDISGRVELPKRLCTSGSVITPGPVRISVKSRSVAAEALLAEIEEVIG</sequence>
<dbReference type="InterPro" id="IPR036396">
    <property type="entry name" value="Cyt_P450_sf"/>
</dbReference>
<evidence type="ECO:0000256" key="4">
    <source>
        <dbReference type="ARBA" id="ARBA00022617"/>
    </source>
</evidence>
<dbReference type="OrthoDB" id="2789670at2759"/>
<dbReference type="AlphaFoldDB" id="A0A9P6E9Q9"/>
<dbReference type="InterPro" id="IPR017972">
    <property type="entry name" value="Cyt_P450_CS"/>
</dbReference>
<keyword evidence="9 12" id="KW-0408">Iron</keyword>
<evidence type="ECO:0000256" key="7">
    <source>
        <dbReference type="ARBA" id="ARBA00022989"/>
    </source>
</evidence>
<protein>
    <submittedName>
        <fullName evidence="14">Cytochrome P450</fullName>
    </submittedName>
</protein>
<keyword evidence="8 13" id="KW-0560">Oxidoreductase</keyword>
<comment type="cofactor">
    <cofactor evidence="1 12">
        <name>heme</name>
        <dbReference type="ChEBI" id="CHEBI:30413"/>
    </cofactor>
</comment>
<evidence type="ECO:0000256" key="6">
    <source>
        <dbReference type="ARBA" id="ARBA00022723"/>
    </source>
</evidence>
<keyword evidence="11" id="KW-0472">Membrane</keyword>
<evidence type="ECO:0000256" key="2">
    <source>
        <dbReference type="ARBA" id="ARBA00004167"/>
    </source>
</evidence>
<proteinExistence type="inferred from homology"/>
<keyword evidence="10 13" id="KW-0503">Monooxygenase</keyword>
<evidence type="ECO:0000256" key="10">
    <source>
        <dbReference type="ARBA" id="ARBA00023033"/>
    </source>
</evidence>
<dbReference type="InterPro" id="IPR002403">
    <property type="entry name" value="Cyt_P450_E_grp-IV"/>
</dbReference>
<dbReference type="EMBL" id="MU157888">
    <property type="protein sequence ID" value="KAF9525141.1"/>
    <property type="molecule type" value="Genomic_DNA"/>
</dbReference>
<evidence type="ECO:0000256" key="5">
    <source>
        <dbReference type="ARBA" id="ARBA00022692"/>
    </source>
</evidence>
<keyword evidence="15" id="KW-1185">Reference proteome</keyword>
<dbReference type="PANTHER" id="PTHR46300">
    <property type="entry name" value="P450, PUTATIVE (EUROFUNG)-RELATED-RELATED"/>
    <property type="match status" value="1"/>
</dbReference>
<keyword evidence="5" id="KW-0812">Transmembrane</keyword>
<dbReference type="GO" id="GO:0016705">
    <property type="term" value="F:oxidoreductase activity, acting on paired donors, with incorporation or reduction of molecular oxygen"/>
    <property type="evidence" value="ECO:0007669"/>
    <property type="project" value="InterPro"/>
</dbReference>
<gene>
    <name evidence="14" type="ORF">CPB83DRAFT_838386</name>
</gene>
<dbReference type="Proteomes" id="UP000807306">
    <property type="component" value="Unassembled WGS sequence"/>
</dbReference>
<reference evidence="14" key="1">
    <citation type="submission" date="2020-11" db="EMBL/GenBank/DDBJ databases">
        <authorList>
            <consortium name="DOE Joint Genome Institute"/>
            <person name="Ahrendt S."/>
            <person name="Riley R."/>
            <person name="Andreopoulos W."/>
            <person name="Labutti K."/>
            <person name="Pangilinan J."/>
            <person name="Ruiz-Duenas F.J."/>
            <person name="Barrasa J.M."/>
            <person name="Sanchez-Garcia M."/>
            <person name="Camarero S."/>
            <person name="Miyauchi S."/>
            <person name="Serrano A."/>
            <person name="Linde D."/>
            <person name="Babiker R."/>
            <person name="Drula E."/>
            <person name="Ayuso-Fernandez I."/>
            <person name="Pacheco R."/>
            <person name="Padilla G."/>
            <person name="Ferreira P."/>
            <person name="Barriuso J."/>
            <person name="Kellner H."/>
            <person name="Castanera R."/>
            <person name="Alfaro M."/>
            <person name="Ramirez L."/>
            <person name="Pisabarro A.G."/>
            <person name="Kuo A."/>
            <person name="Tritt A."/>
            <person name="Lipzen A."/>
            <person name="He G."/>
            <person name="Yan M."/>
            <person name="Ng V."/>
            <person name="Cullen D."/>
            <person name="Martin F."/>
            <person name="Rosso M.-N."/>
            <person name="Henrissat B."/>
            <person name="Hibbett D."/>
            <person name="Martinez A.T."/>
            <person name="Grigoriev I.V."/>
        </authorList>
    </citation>
    <scope>NUCLEOTIDE SEQUENCE</scope>
    <source>
        <strain evidence="14">CBS 506.95</strain>
    </source>
</reference>
<evidence type="ECO:0000256" key="8">
    <source>
        <dbReference type="ARBA" id="ARBA00023002"/>
    </source>
</evidence>
<dbReference type="InterPro" id="IPR001128">
    <property type="entry name" value="Cyt_P450"/>
</dbReference>
<dbReference type="Gene3D" id="1.10.630.10">
    <property type="entry name" value="Cytochrome P450"/>
    <property type="match status" value="1"/>
</dbReference>
<evidence type="ECO:0000256" key="3">
    <source>
        <dbReference type="ARBA" id="ARBA00010617"/>
    </source>
</evidence>
<evidence type="ECO:0000313" key="15">
    <source>
        <dbReference type="Proteomes" id="UP000807306"/>
    </source>
</evidence>
<evidence type="ECO:0000256" key="12">
    <source>
        <dbReference type="PIRSR" id="PIRSR602403-1"/>
    </source>
</evidence>
<evidence type="ECO:0000256" key="9">
    <source>
        <dbReference type="ARBA" id="ARBA00023004"/>
    </source>
</evidence>
<evidence type="ECO:0000313" key="14">
    <source>
        <dbReference type="EMBL" id="KAF9525141.1"/>
    </source>
</evidence>
<dbReference type="GO" id="GO:0005506">
    <property type="term" value="F:iron ion binding"/>
    <property type="evidence" value="ECO:0007669"/>
    <property type="project" value="InterPro"/>
</dbReference>
<dbReference type="GO" id="GO:0004497">
    <property type="term" value="F:monooxygenase activity"/>
    <property type="evidence" value="ECO:0007669"/>
    <property type="project" value="UniProtKB-KW"/>
</dbReference>
<dbReference type="SUPFAM" id="SSF48264">
    <property type="entry name" value="Cytochrome P450"/>
    <property type="match status" value="1"/>
</dbReference>
<name>A0A9P6E9Q9_9AGAR</name>
<evidence type="ECO:0000256" key="1">
    <source>
        <dbReference type="ARBA" id="ARBA00001971"/>
    </source>
</evidence>
<dbReference type="Pfam" id="PF00067">
    <property type="entry name" value="p450"/>
    <property type="match status" value="1"/>
</dbReference>
<dbReference type="PRINTS" id="PR00385">
    <property type="entry name" value="P450"/>
</dbReference>
<dbReference type="GO" id="GO:0020037">
    <property type="term" value="F:heme binding"/>
    <property type="evidence" value="ECO:0007669"/>
    <property type="project" value="InterPro"/>
</dbReference>
<evidence type="ECO:0000256" key="13">
    <source>
        <dbReference type="RuleBase" id="RU000461"/>
    </source>
</evidence>
<accession>A0A9P6E9Q9</accession>
<evidence type="ECO:0000256" key="11">
    <source>
        <dbReference type="ARBA" id="ARBA00023136"/>
    </source>
</evidence>
<dbReference type="GO" id="GO:0016020">
    <property type="term" value="C:membrane"/>
    <property type="evidence" value="ECO:0007669"/>
    <property type="project" value="UniProtKB-SubCell"/>
</dbReference>
<comment type="subcellular location">
    <subcellularLocation>
        <location evidence="2">Membrane</location>
        <topology evidence="2">Single-pass membrane protein</topology>
    </subcellularLocation>
</comment>
<feature type="binding site" description="axial binding residue" evidence="12">
    <location>
        <position position="129"/>
    </location>
    <ligand>
        <name>heme</name>
        <dbReference type="ChEBI" id="CHEBI:30413"/>
    </ligand>
    <ligandPart>
        <name>Fe</name>
        <dbReference type="ChEBI" id="CHEBI:18248"/>
    </ligandPart>
</feature>
<dbReference type="InterPro" id="IPR050364">
    <property type="entry name" value="Cytochrome_P450_fung"/>
</dbReference>
<keyword evidence="6 12" id="KW-0479">Metal-binding</keyword>
<comment type="similarity">
    <text evidence="3 13">Belongs to the cytochrome P450 family.</text>
</comment>
<dbReference type="PANTHER" id="PTHR46300:SF2">
    <property type="entry name" value="CYTOCHROME P450 MONOOXYGENASE ALNH-RELATED"/>
    <property type="match status" value="1"/>
</dbReference>
<comment type="caution">
    <text evidence="14">The sequence shown here is derived from an EMBL/GenBank/DDBJ whole genome shotgun (WGS) entry which is preliminary data.</text>
</comment>
<organism evidence="14 15">
    <name type="scientific">Crepidotus variabilis</name>
    <dbReference type="NCBI Taxonomy" id="179855"/>
    <lineage>
        <taxon>Eukaryota</taxon>
        <taxon>Fungi</taxon>
        <taxon>Dikarya</taxon>
        <taxon>Basidiomycota</taxon>
        <taxon>Agaricomycotina</taxon>
        <taxon>Agaricomycetes</taxon>
        <taxon>Agaricomycetidae</taxon>
        <taxon>Agaricales</taxon>
        <taxon>Agaricineae</taxon>
        <taxon>Crepidotaceae</taxon>
        <taxon>Crepidotus</taxon>
    </lineage>
</organism>
<dbReference type="PROSITE" id="PS00086">
    <property type="entry name" value="CYTOCHROME_P450"/>
    <property type="match status" value="1"/>
</dbReference>